<organism evidence="1 2">
    <name type="scientific">Ensete ventricosum</name>
    <name type="common">Abyssinian banana</name>
    <name type="synonym">Musa ensete</name>
    <dbReference type="NCBI Taxonomy" id="4639"/>
    <lineage>
        <taxon>Eukaryota</taxon>
        <taxon>Viridiplantae</taxon>
        <taxon>Streptophyta</taxon>
        <taxon>Embryophyta</taxon>
        <taxon>Tracheophyta</taxon>
        <taxon>Spermatophyta</taxon>
        <taxon>Magnoliopsida</taxon>
        <taxon>Liliopsida</taxon>
        <taxon>Zingiberales</taxon>
        <taxon>Musaceae</taxon>
        <taxon>Ensete</taxon>
    </lineage>
</organism>
<dbReference type="Proteomes" id="UP000287651">
    <property type="component" value="Unassembled WGS sequence"/>
</dbReference>
<proteinExistence type="predicted"/>
<evidence type="ECO:0000313" key="2">
    <source>
        <dbReference type="Proteomes" id="UP000287651"/>
    </source>
</evidence>
<protein>
    <submittedName>
        <fullName evidence="1">Uncharacterized protein</fullName>
    </submittedName>
</protein>
<dbReference type="AlphaFoldDB" id="A0A426YEL3"/>
<accession>A0A426YEL3</accession>
<reference evidence="1 2" key="1">
    <citation type="journal article" date="2014" name="Agronomy (Basel)">
        <title>A Draft Genome Sequence for Ensete ventricosum, the Drought-Tolerant Tree Against Hunger.</title>
        <authorList>
            <person name="Harrison J."/>
            <person name="Moore K.A."/>
            <person name="Paszkiewicz K."/>
            <person name="Jones T."/>
            <person name="Grant M."/>
            <person name="Ambacheew D."/>
            <person name="Muzemil S."/>
            <person name="Studholme D.J."/>
        </authorList>
    </citation>
    <scope>NUCLEOTIDE SEQUENCE [LARGE SCALE GENOMIC DNA]</scope>
</reference>
<sequence>MAREERTEEEGLVAEATDLTAEGTVALVVRCRELADRKQQDLMWAEGEGCDSDRRGVEEDELLARAKAIEAEDVDVEGYLRQRGEATKLLLRCGRRCRAGPKSSYPRTRTVLAIGNVVVEAGTRGSRQLHSSSRGSWLRLKKRVATVAEEERRELMFDSNRK</sequence>
<dbReference type="EMBL" id="AMZH03012912">
    <property type="protein sequence ID" value="RRT50175.1"/>
    <property type="molecule type" value="Genomic_DNA"/>
</dbReference>
<evidence type="ECO:0000313" key="1">
    <source>
        <dbReference type="EMBL" id="RRT50175.1"/>
    </source>
</evidence>
<comment type="caution">
    <text evidence="1">The sequence shown here is derived from an EMBL/GenBank/DDBJ whole genome shotgun (WGS) entry which is preliminary data.</text>
</comment>
<name>A0A426YEL3_ENSVE</name>
<gene>
    <name evidence="1" type="ORF">B296_00014544</name>
</gene>